<sequence length="148" mass="16141">MNDDSMDLPVRRADNVPATRGGQVPSTQTRFSEKQVDAMITHGAKVLESAASIARDLTEIARVRATSEAEVTVIEARTRALRELVRGEVDRLDAMRQTIGKRGDVAVQIIQAVLPQIAESERHKAMEELRKMIDSVIADKGAAPTGPL</sequence>
<dbReference type="EMBL" id="JAVIZN010000002">
    <property type="protein sequence ID" value="MDR6201882.1"/>
    <property type="molecule type" value="Genomic_DNA"/>
</dbReference>
<gene>
    <name evidence="2" type="ORF">QF025_000602</name>
</gene>
<protein>
    <submittedName>
        <fullName evidence="2">Membrane protein</fullName>
    </submittedName>
</protein>
<dbReference type="Proteomes" id="UP001245184">
    <property type="component" value="Unassembled WGS sequence"/>
</dbReference>
<evidence type="ECO:0000313" key="3">
    <source>
        <dbReference type="Proteomes" id="UP001245184"/>
    </source>
</evidence>
<proteinExistence type="predicted"/>
<accession>A0ABD5C9C9</accession>
<dbReference type="AlphaFoldDB" id="A0ABD5C9C9"/>
<reference evidence="2 3" key="1">
    <citation type="submission" date="2023-08" db="EMBL/GenBank/DDBJ databases">
        <title>Genome sequencing of plant associated microbes to promote plant fitness in Sorghum bicolor and Oryza sativa.</title>
        <authorList>
            <person name="Coleman-Derr D."/>
        </authorList>
    </citation>
    <scope>NUCLEOTIDE SEQUENCE [LARGE SCALE GENOMIC DNA]</scope>
    <source>
        <strain evidence="2 3">SLBN-33</strain>
    </source>
</reference>
<dbReference type="RefSeq" id="WP_201107930.1">
    <property type="nucleotide sequence ID" value="NZ_JAVIZN010000002.1"/>
</dbReference>
<name>A0ABD5C9C9_9BURK</name>
<feature type="region of interest" description="Disordered" evidence="1">
    <location>
        <begin position="1"/>
        <end position="26"/>
    </location>
</feature>
<evidence type="ECO:0000256" key="1">
    <source>
        <dbReference type="SAM" id="MobiDB-lite"/>
    </source>
</evidence>
<organism evidence="2 3">
    <name type="scientific">Paraburkholderia graminis</name>
    <dbReference type="NCBI Taxonomy" id="60548"/>
    <lineage>
        <taxon>Bacteria</taxon>
        <taxon>Pseudomonadati</taxon>
        <taxon>Pseudomonadota</taxon>
        <taxon>Betaproteobacteria</taxon>
        <taxon>Burkholderiales</taxon>
        <taxon>Burkholderiaceae</taxon>
        <taxon>Paraburkholderia</taxon>
    </lineage>
</organism>
<evidence type="ECO:0000313" key="2">
    <source>
        <dbReference type="EMBL" id="MDR6201882.1"/>
    </source>
</evidence>
<comment type="caution">
    <text evidence="2">The sequence shown here is derived from an EMBL/GenBank/DDBJ whole genome shotgun (WGS) entry which is preliminary data.</text>
</comment>